<evidence type="ECO:0000313" key="3">
    <source>
        <dbReference type="Proteomes" id="UP000887013"/>
    </source>
</evidence>
<organism evidence="2 3">
    <name type="scientific">Nephila pilipes</name>
    <name type="common">Giant wood spider</name>
    <name type="synonym">Nephila maculata</name>
    <dbReference type="NCBI Taxonomy" id="299642"/>
    <lineage>
        <taxon>Eukaryota</taxon>
        <taxon>Metazoa</taxon>
        <taxon>Ecdysozoa</taxon>
        <taxon>Arthropoda</taxon>
        <taxon>Chelicerata</taxon>
        <taxon>Arachnida</taxon>
        <taxon>Araneae</taxon>
        <taxon>Araneomorphae</taxon>
        <taxon>Entelegynae</taxon>
        <taxon>Araneoidea</taxon>
        <taxon>Nephilidae</taxon>
        <taxon>Nephila</taxon>
    </lineage>
</organism>
<keyword evidence="3" id="KW-1185">Reference proteome</keyword>
<dbReference type="EMBL" id="BMAW01091430">
    <property type="protein sequence ID" value="GFS49835.1"/>
    <property type="molecule type" value="Genomic_DNA"/>
</dbReference>
<comment type="caution">
    <text evidence="2">The sequence shown here is derived from an EMBL/GenBank/DDBJ whole genome shotgun (WGS) entry which is preliminary data.</text>
</comment>
<dbReference type="Proteomes" id="UP000887013">
    <property type="component" value="Unassembled WGS sequence"/>
</dbReference>
<name>A0A8X6MGL1_NEPPI</name>
<evidence type="ECO:0000256" key="1">
    <source>
        <dbReference type="SAM" id="MobiDB-lite"/>
    </source>
</evidence>
<accession>A0A8X6MGL1</accession>
<sequence length="157" mass="17351">MVKNGVKKKKCSSSYDVDSSRGARIPSEKRESPVSADQSATFPGTLFVPSRDYPRDYPLKCGKWTTSLKLDTLFQSRTIDFLLRAHSKRLTASFEEIIEGSISRHKLVFANETIHPSSVSIGFASDDSEPRMNLATAKVLLNGGAFHCVRGHDSESL</sequence>
<feature type="compositionally biased region" description="Basic and acidic residues" evidence="1">
    <location>
        <begin position="18"/>
        <end position="32"/>
    </location>
</feature>
<feature type="region of interest" description="Disordered" evidence="1">
    <location>
        <begin position="1"/>
        <end position="40"/>
    </location>
</feature>
<evidence type="ECO:0000313" key="2">
    <source>
        <dbReference type="EMBL" id="GFS49835.1"/>
    </source>
</evidence>
<reference evidence="2" key="1">
    <citation type="submission" date="2020-08" db="EMBL/GenBank/DDBJ databases">
        <title>Multicomponent nature underlies the extraordinary mechanical properties of spider dragline silk.</title>
        <authorList>
            <person name="Kono N."/>
            <person name="Nakamura H."/>
            <person name="Mori M."/>
            <person name="Yoshida Y."/>
            <person name="Ohtoshi R."/>
            <person name="Malay A.D."/>
            <person name="Moran D.A.P."/>
            <person name="Tomita M."/>
            <person name="Numata K."/>
            <person name="Arakawa K."/>
        </authorList>
    </citation>
    <scope>NUCLEOTIDE SEQUENCE</scope>
</reference>
<dbReference type="AlphaFoldDB" id="A0A8X6MGL1"/>
<gene>
    <name evidence="2" type="ORF">NPIL_418891</name>
</gene>
<feature type="compositionally biased region" description="Basic residues" evidence="1">
    <location>
        <begin position="1"/>
        <end position="11"/>
    </location>
</feature>
<proteinExistence type="predicted"/>
<protein>
    <submittedName>
        <fullName evidence="2">Uncharacterized protein</fullName>
    </submittedName>
</protein>